<feature type="signal peptide" evidence="4">
    <location>
        <begin position="1"/>
        <end position="32"/>
    </location>
</feature>
<evidence type="ECO:0000313" key="5">
    <source>
        <dbReference type="EMBL" id="KAK7195997.1"/>
    </source>
</evidence>
<reference evidence="5 6" key="1">
    <citation type="journal article" date="2021" name="MBio">
        <title>A New Model Trypanosomatid, Novymonas esmeraldas: Genomic Perception of Its 'Candidatus Pandoraea novymonadis' Endosymbiont.</title>
        <authorList>
            <person name="Zakharova A."/>
            <person name="Saura A."/>
            <person name="Butenko A."/>
            <person name="Podesvova L."/>
            <person name="Warmusova S."/>
            <person name="Kostygov A.Y."/>
            <person name="Nenarokova A."/>
            <person name="Lukes J."/>
            <person name="Opperdoes F.R."/>
            <person name="Yurchenko V."/>
        </authorList>
    </citation>
    <scope>NUCLEOTIDE SEQUENCE [LARGE SCALE GENOMIC DNA]</scope>
    <source>
        <strain evidence="5 6">E262AT.01</strain>
    </source>
</reference>
<evidence type="ECO:0008006" key="7">
    <source>
        <dbReference type="Google" id="ProtNLM"/>
    </source>
</evidence>
<comment type="caution">
    <text evidence="5">The sequence shown here is derived from an EMBL/GenBank/DDBJ whole genome shotgun (WGS) entry which is preliminary data.</text>
</comment>
<proteinExistence type="predicted"/>
<dbReference type="FunFam" id="3.80.10.10:FF:000383">
    <property type="entry name" value="Leucine-rich repeat receptor protein kinase EMS1"/>
    <property type="match status" value="1"/>
</dbReference>
<comment type="subcellular location">
    <subcellularLocation>
        <location evidence="1">Cell envelope</location>
    </subcellularLocation>
</comment>
<feature type="chain" id="PRO_5043732183" description="GP46-like surface antigen" evidence="4">
    <location>
        <begin position="33"/>
        <end position="472"/>
    </location>
</feature>
<dbReference type="InterPro" id="IPR001611">
    <property type="entry name" value="Leu-rich_rpt"/>
</dbReference>
<dbReference type="PANTHER" id="PTHR48059">
    <property type="entry name" value="POLYGALACTURONASE INHIBITOR 1"/>
    <property type="match status" value="1"/>
</dbReference>
<evidence type="ECO:0000256" key="4">
    <source>
        <dbReference type="SAM" id="SignalP"/>
    </source>
</evidence>
<protein>
    <recommendedName>
        <fullName evidence="7">GP46-like surface antigen</fullName>
    </recommendedName>
</protein>
<feature type="compositionally biased region" description="Low complexity" evidence="3">
    <location>
        <begin position="248"/>
        <end position="343"/>
    </location>
</feature>
<dbReference type="InterPro" id="IPR032675">
    <property type="entry name" value="LRR_dom_sf"/>
</dbReference>
<evidence type="ECO:0000256" key="2">
    <source>
        <dbReference type="ARBA" id="ARBA00022737"/>
    </source>
</evidence>
<dbReference type="InterPro" id="IPR051848">
    <property type="entry name" value="PGIP"/>
</dbReference>
<dbReference type="Proteomes" id="UP001430356">
    <property type="component" value="Unassembled WGS sequence"/>
</dbReference>
<dbReference type="Gene3D" id="3.80.10.10">
    <property type="entry name" value="Ribonuclease Inhibitor"/>
    <property type="match status" value="1"/>
</dbReference>
<dbReference type="AlphaFoldDB" id="A0AAW0ER85"/>
<keyword evidence="6" id="KW-1185">Reference proteome</keyword>
<keyword evidence="2" id="KW-0677">Repeat</keyword>
<evidence type="ECO:0000313" key="6">
    <source>
        <dbReference type="Proteomes" id="UP001430356"/>
    </source>
</evidence>
<organism evidence="5 6">
    <name type="scientific">Novymonas esmeraldas</name>
    <dbReference type="NCBI Taxonomy" id="1808958"/>
    <lineage>
        <taxon>Eukaryota</taxon>
        <taxon>Discoba</taxon>
        <taxon>Euglenozoa</taxon>
        <taxon>Kinetoplastea</taxon>
        <taxon>Metakinetoplastina</taxon>
        <taxon>Trypanosomatida</taxon>
        <taxon>Trypanosomatidae</taxon>
        <taxon>Novymonas</taxon>
    </lineage>
</organism>
<dbReference type="EMBL" id="JAECZO010000066">
    <property type="protein sequence ID" value="KAK7195997.1"/>
    <property type="molecule type" value="Genomic_DNA"/>
</dbReference>
<evidence type="ECO:0000256" key="1">
    <source>
        <dbReference type="ARBA" id="ARBA00004196"/>
    </source>
</evidence>
<gene>
    <name evidence="5" type="ORF">NESM_000533000</name>
</gene>
<accession>A0AAW0ER85</accession>
<keyword evidence="4" id="KW-0732">Signal</keyword>
<dbReference type="SUPFAM" id="SSF52058">
    <property type="entry name" value="L domain-like"/>
    <property type="match status" value="1"/>
</dbReference>
<dbReference type="PANTHER" id="PTHR48059:SF30">
    <property type="entry name" value="OS06G0587000 PROTEIN"/>
    <property type="match status" value="1"/>
</dbReference>
<feature type="region of interest" description="Disordered" evidence="3">
    <location>
        <begin position="246"/>
        <end position="353"/>
    </location>
</feature>
<evidence type="ECO:0000256" key="3">
    <source>
        <dbReference type="SAM" id="MobiDB-lite"/>
    </source>
</evidence>
<name>A0AAW0ER85_9TRYP</name>
<dbReference type="Pfam" id="PF00560">
    <property type="entry name" value="LRR_1"/>
    <property type="match status" value="1"/>
</dbReference>
<sequence>MASPTSLGARALRRVVVVVLTAAMLVAAVARGTDVSAFTATQQQHTRTFLLSFVDPLLPNLRSNWTGTNFCSWIGLVCTPGGTVGMHLASFYVTAPGSLPEVPSDVDPTQVTVTDIRVEWFDNMLAGTLPETWSVLTSLTRLSLTSDALAGTLPASWSRLTSLNYLNLGSNSLVGELPPSWNSMSSLANLYLELNSLTGRIPKTWGDWPSLRSVFLFGNLLTGCVPASWAANGVQYSVDAALMPGQCTTSSSDDSSSSSSNPPLPSTSSSSSSSSTPPLPSTSSSSSSSSSTPPLPSTSSSSSSTPPLPSTSSSSSSTPPLPSTSSSSSSSSSSSNSSSQSTPAPIRPSSSSSHDDLHFATFLKKMCPSADSIASSQLETYKDFVCCSDMVTSATVCGDMILMMRGGRVYCRAPPIVANFTCCASVDAQGTTEYIGTSCGTSRDGNSSTASASTLLSAAVMAAVALVAAVGL</sequence>